<evidence type="ECO:0000256" key="12">
    <source>
        <dbReference type="RuleBase" id="RU003357"/>
    </source>
</evidence>
<keyword evidence="5 11" id="KW-0812">Transmembrane</keyword>
<keyword evidence="9 11" id="KW-0472">Membrane</keyword>
<keyword evidence="3 11" id="KW-1134">Transmembrane beta strand</keyword>
<dbReference type="GO" id="GO:0009279">
    <property type="term" value="C:cell outer membrane"/>
    <property type="evidence" value="ECO:0007669"/>
    <property type="project" value="UniProtKB-SubCell"/>
</dbReference>
<dbReference type="Gene3D" id="2.40.170.20">
    <property type="entry name" value="TonB-dependent receptor, beta-barrel domain"/>
    <property type="match status" value="1"/>
</dbReference>
<dbReference type="EMBL" id="JAEMNX010000019">
    <property type="protein sequence ID" value="MBJ7538954.1"/>
    <property type="molecule type" value="Genomic_DNA"/>
</dbReference>
<reference evidence="16" key="1">
    <citation type="submission" date="2020-12" db="EMBL/GenBank/DDBJ databases">
        <title>Marinomonas arctica sp. nov., a psychrotolerant bacterium isolated from the Arctic.</title>
        <authorList>
            <person name="Zhang Y."/>
        </authorList>
    </citation>
    <scope>NUCLEOTIDE SEQUENCE</scope>
    <source>
        <strain evidence="16">C1424</strain>
    </source>
</reference>
<dbReference type="SUPFAM" id="SSF56935">
    <property type="entry name" value="Porins"/>
    <property type="match status" value="1"/>
</dbReference>
<keyword evidence="6" id="KW-0408">Iron</keyword>
<feature type="domain" description="TonB-dependent receptor-like beta-barrel" evidence="14">
    <location>
        <begin position="219"/>
        <end position="636"/>
    </location>
</feature>
<evidence type="ECO:0000313" key="16">
    <source>
        <dbReference type="EMBL" id="MBJ7538954.1"/>
    </source>
</evidence>
<keyword evidence="4" id="KW-0410">Iron transport</keyword>
<comment type="caution">
    <text evidence="16">The sequence shown here is derived from an EMBL/GenBank/DDBJ whole genome shotgun (WGS) entry which is preliminary data.</text>
</comment>
<keyword evidence="16" id="KW-0675">Receptor</keyword>
<evidence type="ECO:0000256" key="13">
    <source>
        <dbReference type="SAM" id="SignalP"/>
    </source>
</evidence>
<protein>
    <submittedName>
        <fullName evidence="16">TonB-dependent receptor</fullName>
    </submittedName>
</protein>
<evidence type="ECO:0000256" key="5">
    <source>
        <dbReference type="ARBA" id="ARBA00022692"/>
    </source>
</evidence>
<feature type="signal peptide" evidence="13">
    <location>
        <begin position="1"/>
        <end position="24"/>
    </location>
</feature>
<accession>A0A934JXC9</accession>
<keyword evidence="10 11" id="KW-0998">Cell outer membrane</keyword>
<keyword evidence="7" id="KW-0406">Ion transport</keyword>
<evidence type="ECO:0000256" key="11">
    <source>
        <dbReference type="PROSITE-ProRule" id="PRU01360"/>
    </source>
</evidence>
<evidence type="ECO:0000256" key="10">
    <source>
        <dbReference type="ARBA" id="ARBA00023237"/>
    </source>
</evidence>
<gene>
    <name evidence="16" type="ORF">I8J31_14835</name>
</gene>
<dbReference type="Pfam" id="PF07715">
    <property type="entry name" value="Plug"/>
    <property type="match status" value="1"/>
</dbReference>
<organism evidence="16 17">
    <name type="scientific">Marinomonas transparens</name>
    <dbReference type="NCBI Taxonomy" id="2795388"/>
    <lineage>
        <taxon>Bacteria</taxon>
        <taxon>Pseudomonadati</taxon>
        <taxon>Pseudomonadota</taxon>
        <taxon>Gammaproteobacteria</taxon>
        <taxon>Oceanospirillales</taxon>
        <taxon>Oceanospirillaceae</taxon>
        <taxon>Marinomonas</taxon>
    </lineage>
</organism>
<dbReference type="InterPro" id="IPR012910">
    <property type="entry name" value="Plug_dom"/>
</dbReference>
<evidence type="ECO:0000256" key="7">
    <source>
        <dbReference type="ARBA" id="ARBA00023065"/>
    </source>
</evidence>
<evidence type="ECO:0000256" key="4">
    <source>
        <dbReference type="ARBA" id="ARBA00022496"/>
    </source>
</evidence>
<keyword evidence="17" id="KW-1185">Reference proteome</keyword>
<dbReference type="PROSITE" id="PS52016">
    <property type="entry name" value="TONB_DEPENDENT_REC_3"/>
    <property type="match status" value="1"/>
</dbReference>
<evidence type="ECO:0000259" key="14">
    <source>
        <dbReference type="Pfam" id="PF00593"/>
    </source>
</evidence>
<dbReference type="Proteomes" id="UP000628710">
    <property type="component" value="Unassembled WGS sequence"/>
</dbReference>
<dbReference type="PANTHER" id="PTHR32552">
    <property type="entry name" value="FERRICHROME IRON RECEPTOR-RELATED"/>
    <property type="match status" value="1"/>
</dbReference>
<keyword evidence="2 11" id="KW-0813">Transport</keyword>
<feature type="domain" description="TonB-dependent receptor plug" evidence="15">
    <location>
        <begin position="51"/>
        <end position="153"/>
    </location>
</feature>
<dbReference type="RefSeq" id="WP_199469359.1">
    <property type="nucleotide sequence ID" value="NZ_JAEMNX010000019.1"/>
</dbReference>
<evidence type="ECO:0000256" key="1">
    <source>
        <dbReference type="ARBA" id="ARBA00004571"/>
    </source>
</evidence>
<dbReference type="PANTHER" id="PTHR32552:SF81">
    <property type="entry name" value="TONB-DEPENDENT OUTER MEMBRANE RECEPTOR"/>
    <property type="match status" value="1"/>
</dbReference>
<feature type="chain" id="PRO_5037649840" evidence="13">
    <location>
        <begin position="25"/>
        <end position="670"/>
    </location>
</feature>
<comment type="subcellular location">
    <subcellularLocation>
        <location evidence="1 11">Cell outer membrane</location>
        <topology evidence="1 11">Multi-pass membrane protein</topology>
    </subcellularLocation>
</comment>
<keyword evidence="13" id="KW-0732">Signal</keyword>
<dbReference type="InterPro" id="IPR000531">
    <property type="entry name" value="Beta-barrel_TonB"/>
</dbReference>
<dbReference type="AlphaFoldDB" id="A0A934JXC9"/>
<evidence type="ECO:0000256" key="8">
    <source>
        <dbReference type="ARBA" id="ARBA00023077"/>
    </source>
</evidence>
<evidence type="ECO:0000256" key="3">
    <source>
        <dbReference type="ARBA" id="ARBA00022452"/>
    </source>
</evidence>
<comment type="similarity">
    <text evidence="11 12">Belongs to the TonB-dependent receptor family.</text>
</comment>
<sequence>MSNYKNVSLVSAATLALSLSNAHAVEVADQTTNVLGALVVNASKRSVAADQIDSAVTIKTAEELENAKVTQVQDLEKVFPGLLIRTRGNRAYSSATIRGISSPDFYSPSVQIYVDGVPQDSAFMTQELINVDYVELLRGPQGTLYGGNAQGGIINIVTRKDGEGSKVSATLANNESGLSLSHASQLSDELFADINLRKFNEDGDIDYVSGTERTSDANDSETLSGQVRLHYLSNSSPLELTFAAGHDDLETHEEWYLSEADYKAGQTASAIPIMERKVNTYSLSADYELDAGVLTSVTSYQDRTMDRTYVGGTWDEDQDSFNQEVRLSSVYANGVSSVVGLNYKENTYNLNNHGFMPYYTASLNEIKKETLALFGEAQIPLADDIDFTAGLRISNEDASINYGGRTGYAPSFGYGSIAAFSKDASETLVSPKAAIGWQMNDNNRLYASYTRGYRPGGFNYTVVSADDAKGFDAEKSDNVELGWRCECADSRLFVEAALYWIQLSDTQLYNGPIGSQIISNFGKTESKGIEINLDYSVTSDFTLNAGATLGQSRFKNNGSLNLSGNNVPYAPDTTLIAGFVYDLPEQSVTFGANASYYSKTYFNESNTLLQDAYSLLDAFVTYHWNALDIKFYGKNLTDKEYVSYRFTQGANVLSNYADGRTLGVDLSMEF</sequence>
<proteinExistence type="inferred from homology"/>
<dbReference type="InterPro" id="IPR036942">
    <property type="entry name" value="Beta-barrel_TonB_sf"/>
</dbReference>
<dbReference type="CDD" id="cd01347">
    <property type="entry name" value="ligand_gated_channel"/>
    <property type="match status" value="1"/>
</dbReference>
<dbReference type="GO" id="GO:0006826">
    <property type="term" value="P:iron ion transport"/>
    <property type="evidence" value="ECO:0007669"/>
    <property type="project" value="UniProtKB-KW"/>
</dbReference>
<name>A0A934JXC9_9GAMM</name>
<keyword evidence="8 12" id="KW-0798">TonB box</keyword>
<evidence type="ECO:0000256" key="9">
    <source>
        <dbReference type="ARBA" id="ARBA00023136"/>
    </source>
</evidence>
<dbReference type="InterPro" id="IPR039426">
    <property type="entry name" value="TonB-dep_rcpt-like"/>
</dbReference>
<evidence type="ECO:0000256" key="6">
    <source>
        <dbReference type="ARBA" id="ARBA00023004"/>
    </source>
</evidence>
<evidence type="ECO:0000256" key="2">
    <source>
        <dbReference type="ARBA" id="ARBA00022448"/>
    </source>
</evidence>
<evidence type="ECO:0000313" key="17">
    <source>
        <dbReference type="Proteomes" id="UP000628710"/>
    </source>
</evidence>
<evidence type="ECO:0000259" key="15">
    <source>
        <dbReference type="Pfam" id="PF07715"/>
    </source>
</evidence>
<dbReference type="Pfam" id="PF00593">
    <property type="entry name" value="TonB_dep_Rec_b-barrel"/>
    <property type="match status" value="1"/>
</dbReference>